<feature type="non-terminal residue" evidence="2">
    <location>
        <position position="60"/>
    </location>
</feature>
<sequence>MTHNSRRMRTTLLTGVSTLLIAGTAQAQSVTTTSDTSLSANQSFNTFGAVSATTLGSNTN</sequence>
<dbReference type="RefSeq" id="WP_183615336.1">
    <property type="nucleotide sequence ID" value="NZ_JACICY010000041.1"/>
</dbReference>
<dbReference type="Proteomes" id="UP000562395">
    <property type="component" value="Unassembled WGS sequence"/>
</dbReference>
<evidence type="ECO:0000256" key="1">
    <source>
        <dbReference type="SAM" id="SignalP"/>
    </source>
</evidence>
<evidence type="ECO:0000313" key="2">
    <source>
        <dbReference type="EMBL" id="MBB3862962.1"/>
    </source>
</evidence>
<gene>
    <name evidence="2" type="ORF">GGQ88_004271</name>
</gene>
<feature type="chain" id="PRO_5030869240" evidence="1">
    <location>
        <begin position="28"/>
        <end position="60"/>
    </location>
</feature>
<dbReference type="EMBL" id="JACICY010000041">
    <property type="protein sequence ID" value="MBB3862962.1"/>
    <property type="molecule type" value="Genomic_DNA"/>
</dbReference>
<dbReference type="AlphaFoldDB" id="A0A7W6A1Z0"/>
<keyword evidence="3" id="KW-1185">Reference proteome</keyword>
<accession>A0A7W6A1Z0</accession>
<organism evidence="2 3">
    <name type="scientific">Novosphingobium hassiacum</name>
    <dbReference type="NCBI Taxonomy" id="173676"/>
    <lineage>
        <taxon>Bacteria</taxon>
        <taxon>Pseudomonadati</taxon>
        <taxon>Pseudomonadota</taxon>
        <taxon>Alphaproteobacteria</taxon>
        <taxon>Sphingomonadales</taxon>
        <taxon>Sphingomonadaceae</taxon>
        <taxon>Novosphingobium</taxon>
    </lineage>
</organism>
<keyword evidence="1" id="KW-0732">Signal</keyword>
<evidence type="ECO:0000313" key="3">
    <source>
        <dbReference type="Proteomes" id="UP000562395"/>
    </source>
</evidence>
<name>A0A7W6A1Z0_9SPHN</name>
<protein>
    <submittedName>
        <fullName evidence="2">Outer membrane biogenesis lipoprotein LolB</fullName>
    </submittedName>
</protein>
<feature type="signal peptide" evidence="1">
    <location>
        <begin position="1"/>
        <end position="27"/>
    </location>
</feature>
<keyword evidence="2" id="KW-0449">Lipoprotein</keyword>
<reference evidence="2 3" key="1">
    <citation type="submission" date="2020-08" db="EMBL/GenBank/DDBJ databases">
        <title>Genomic Encyclopedia of Type Strains, Phase IV (KMG-IV): sequencing the most valuable type-strain genomes for metagenomic binning, comparative biology and taxonomic classification.</title>
        <authorList>
            <person name="Goeker M."/>
        </authorList>
    </citation>
    <scope>NUCLEOTIDE SEQUENCE [LARGE SCALE GENOMIC DNA]</scope>
    <source>
        <strain evidence="2 3">DSM 14552</strain>
    </source>
</reference>
<proteinExistence type="predicted"/>
<comment type="caution">
    <text evidence="2">The sequence shown here is derived from an EMBL/GenBank/DDBJ whole genome shotgun (WGS) entry which is preliminary data.</text>
</comment>